<feature type="transmembrane region" description="Helical" evidence="1">
    <location>
        <begin position="6"/>
        <end position="27"/>
    </location>
</feature>
<reference evidence="2 3" key="1">
    <citation type="journal article" date="2019" name="Int. J. Syst. Evol. Microbiol.">
        <title>The Global Catalogue of Microorganisms (GCM) 10K type strain sequencing project: providing services to taxonomists for standard genome sequencing and annotation.</title>
        <authorList>
            <consortium name="The Broad Institute Genomics Platform"/>
            <consortium name="The Broad Institute Genome Sequencing Center for Infectious Disease"/>
            <person name="Wu L."/>
            <person name="Ma J."/>
        </authorList>
    </citation>
    <scope>NUCLEOTIDE SEQUENCE [LARGE SCALE GENOMIC DNA]</scope>
    <source>
        <strain evidence="2 3">CGMCC 1.10390</strain>
    </source>
</reference>
<keyword evidence="1" id="KW-1133">Transmembrane helix</keyword>
<keyword evidence="3" id="KW-1185">Reference proteome</keyword>
<gene>
    <name evidence="2" type="ORF">ACFSBL_19715</name>
</gene>
<keyword evidence="1" id="KW-0472">Membrane</keyword>
<dbReference type="Proteomes" id="UP001597034">
    <property type="component" value="Unassembled WGS sequence"/>
</dbReference>
<dbReference type="RefSeq" id="WP_256401601.1">
    <property type="nucleotide sequence ID" value="NZ_JANHJR010000004.1"/>
</dbReference>
<sequence length="57" mass="6191">MLEQKFPRAAVFFVVAFGVPVLLSLLTGGNFDRGVQIGVVMGIIFAVMSQYFEPVPS</sequence>
<keyword evidence="1" id="KW-0812">Transmembrane</keyword>
<comment type="caution">
    <text evidence="2">The sequence shown here is derived from an EMBL/GenBank/DDBJ whole genome shotgun (WGS) entry which is preliminary data.</text>
</comment>
<dbReference type="EMBL" id="JBHUDO010000004">
    <property type="protein sequence ID" value="MFD1647920.1"/>
    <property type="molecule type" value="Genomic_DNA"/>
</dbReference>
<accession>A0ABD6DQ81</accession>
<dbReference type="AlphaFoldDB" id="A0ABD6DQ81"/>
<name>A0ABD6DQ81_9EURY</name>
<organism evidence="2 3">
    <name type="scientific">Haloarchaeobius litoreus</name>
    <dbReference type="NCBI Taxonomy" id="755306"/>
    <lineage>
        <taxon>Archaea</taxon>
        <taxon>Methanobacteriati</taxon>
        <taxon>Methanobacteriota</taxon>
        <taxon>Stenosarchaea group</taxon>
        <taxon>Halobacteria</taxon>
        <taxon>Halobacteriales</taxon>
        <taxon>Halorubellaceae</taxon>
        <taxon>Haloarchaeobius</taxon>
    </lineage>
</organism>
<evidence type="ECO:0000313" key="3">
    <source>
        <dbReference type="Proteomes" id="UP001597034"/>
    </source>
</evidence>
<protein>
    <submittedName>
        <fullName evidence="2">Uncharacterized protein</fullName>
    </submittedName>
</protein>
<proteinExistence type="predicted"/>
<feature type="transmembrane region" description="Helical" evidence="1">
    <location>
        <begin position="34"/>
        <end position="52"/>
    </location>
</feature>
<evidence type="ECO:0000313" key="2">
    <source>
        <dbReference type="EMBL" id="MFD1647920.1"/>
    </source>
</evidence>
<evidence type="ECO:0000256" key="1">
    <source>
        <dbReference type="SAM" id="Phobius"/>
    </source>
</evidence>